<dbReference type="InterPro" id="IPR008735">
    <property type="entry name" value="PSP94"/>
</dbReference>
<dbReference type="Gene3D" id="2.60.40.1900">
    <property type="entry name" value="Beta-microseminoprotein (PSP94) domain"/>
    <property type="match status" value="1"/>
</dbReference>
<accession>A0A8J6B7Z1</accession>
<name>A0A8J6B7Z1_ELECQ</name>
<evidence type="ECO:0000256" key="2">
    <source>
        <dbReference type="ARBA" id="ARBA00010352"/>
    </source>
</evidence>
<comment type="similarity">
    <text evidence="2">Belongs to the beta-microseminoprotein family.</text>
</comment>
<reference evidence="6" key="1">
    <citation type="thesis" date="2020" institute="ProQuest LLC" country="789 East Eisenhower Parkway, Ann Arbor, MI, USA">
        <title>Comparative Genomics and Chromosome Evolution.</title>
        <authorList>
            <person name="Mudd A.B."/>
        </authorList>
    </citation>
    <scope>NUCLEOTIDE SEQUENCE</scope>
    <source>
        <strain evidence="6">HN-11 Male</strain>
        <tissue evidence="6">Kidney and liver</tissue>
    </source>
</reference>
<dbReference type="OrthoDB" id="6076852at2759"/>
<dbReference type="PANTHER" id="PTHR10500:SF7">
    <property type="entry name" value="BETA-MICROSEMINOPROTEIN"/>
    <property type="match status" value="1"/>
</dbReference>
<keyword evidence="5" id="KW-0732">Signal</keyword>
<feature type="chain" id="PRO_5035227971" description="Beta-microseminoprotein" evidence="5">
    <location>
        <begin position="23"/>
        <end position="116"/>
    </location>
</feature>
<feature type="signal peptide" evidence="5">
    <location>
        <begin position="1"/>
        <end position="22"/>
    </location>
</feature>
<comment type="subcellular location">
    <subcellularLocation>
        <location evidence="1">Secreted</location>
    </subcellularLocation>
</comment>
<comment type="caution">
    <text evidence="6">The sequence shown here is derived from an EMBL/GenBank/DDBJ whole genome shotgun (WGS) entry which is preliminary data.</text>
</comment>
<evidence type="ECO:0000313" key="7">
    <source>
        <dbReference type="Proteomes" id="UP000770717"/>
    </source>
</evidence>
<dbReference type="Pfam" id="PF05825">
    <property type="entry name" value="PSP94"/>
    <property type="match status" value="1"/>
</dbReference>
<dbReference type="EMBL" id="WNTK01008476">
    <property type="protein sequence ID" value="KAG9462996.1"/>
    <property type="molecule type" value="Genomic_DNA"/>
</dbReference>
<gene>
    <name evidence="6" type="ORF">GDO78_022644</name>
</gene>
<evidence type="ECO:0000256" key="4">
    <source>
        <dbReference type="ARBA" id="ARBA00023157"/>
    </source>
</evidence>
<dbReference type="AlphaFoldDB" id="A0A8J6B7Z1"/>
<evidence type="ECO:0008006" key="8">
    <source>
        <dbReference type="Google" id="ProtNLM"/>
    </source>
</evidence>
<dbReference type="Proteomes" id="UP000770717">
    <property type="component" value="Unassembled WGS sequence"/>
</dbReference>
<protein>
    <recommendedName>
        <fullName evidence="8">Beta-microseminoprotein</fullName>
    </recommendedName>
</protein>
<proteinExistence type="inferred from homology"/>
<evidence type="ECO:0000256" key="3">
    <source>
        <dbReference type="ARBA" id="ARBA00022525"/>
    </source>
</evidence>
<evidence type="ECO:0000256" key="5">
    <source>
        <dbReference type="SAM" id="SignalP"/>
    </source>
</evidence>
<evidence type="ECO:0000256" key="1">
    <source>
        <dbReference type="ARBA" id="ARBA00004613"/>
    </source>
</evidence>
<evidence type="ECO:0000313" key="6">
    <source>
        <dbReference type="EMBL" id="KAG9462996.1"/>
    </source>
</evidence>
<dbReference type="PANTHER" id="PTHR10500">
    <property type="entry name" value="BETA-MICROSEMINOPROTEIN"/>
    <property type="match status" value="1"/>
</dbReference>
<sequence length="116" mass="12968">MFQKFLLTIAFGAGILVVFCNAACERGLSELKPGEKPEGCYVKGQMYPLNSKWRTKDCWDCTCGSSGDYECCTAYGTPVNYDPERCKFVFDQKNCVYKLIPNPDPTKPCESYGMVG</sequence>
<keyword evidence="4" id="KW-1015">Disulfide bond</keyword>
<dbReference type="GO" id="GO:0005576">
    <property type="term" value="C:extracellular region"/>
    <property type="evidence" value="ECO:0007669"/>
    <property type="project" value="UniProtKB-SubCell"/>
</dbReference>
<keyword evidence="3" id="KW-0964">Secreted</keyword>
<organism evidence="6 7">
    <name type="scientific">Eleutherodactylus coqui</name>
    <name type="common">Puerto Rican coqui</name>
    <dbReference type="NCBI Taxonomy" id="57060"/>
    <lineage>
        <taxon>Eukaryota</taxon>
        <taxon>Metazoa</taxon>
        <taxon>Chordata</taxon>
        <taxon>Craniata</taxon>
        <taxon>Vertebrata</taxon>
        <taxon>Euteleostomi</taxon>
        <taxon>Amphibia</taxon>
        <taxon>Batrachia</taxon>
        <taxon>Anura</taxon>
        <taxon>Neobatrachia</taxon>
        <taxon>Hyloidea</taxon>
        <taxon>Eleutherodactylidae</taxon>
        <taxon>Eleutherodactylinae</taxon>
        <taxon>Eleutherodactylus</taxon>
        <taxon>Eleutherodactylus</taxon>
    </lineage>
</organism>
<keyword evidence="7" id="KW-1185">Reference proteome</keyword>